<keyword evidence="4" id="KW-0472">Membrane</keyword>
<dbReference type="AlphaFoldDB" id="A0A091BH78"/>
<dbReference type="STRING" id="1121013.GCA_000426365_01833"/>
<dbReference type="eggNOG" id="COG0845">
    <property type="taxonomic scope" value="Bacteria"/>
</dbReference>
<dbReference type="InterPro" id="IPR006143">
    <property type="entry name" value="RND_pump_MFP"/>
</dbReference>
<dbReference type="SUPFAM" id="SSF111369">
    <property type="entry name" value="HlyD-like secretion proteins"/>
    <property type="match status" value="1"/>
</dbReference>
<feature type="transmembrane region" description="Helical" evidence="4">
    <location>
        <begin position="28"/>
        <end position="47"/>
    </location>
</feature>
<comment type="caution">
    <text evidence="7">The sequence shown here is derived from an EMBL/GenBank/DDBJ whole genome shotgun (WGS) entry which is preliminary data.</text>
</comment>
<evidence type="ECO:0000313" key="8">
    <source>
        <dbReference type="Proteomes" id="UP000029391"/>
    </source>
</evidence>
<dbReference type="Gene3D" id="1.10.287.470">
    <property type="entry name" value="Helix hairpin bin"/>
    <property type="match status" value="1"/>
</dbReference>
<dbReference type="Gene3D" id="2.40.420.20">
    <property type="match status" value="1"/>
</dbReference>
<comment type="similarity">
    <text evidence="1">Belongs to the membrane fusion protein (MFP) (TC 8.A.1) family.</text>
</comment>
<proteinExistence type="inferred from homology"/>
<dbReference type="EMBL" id="AWXU01000023">
    <property type="protein sequence ID" value="KFN50144.1"/>
    <property type="molecule type" value="Genomic_DNA"/>
</dbReference>
<evidence type="ECO:0000259" key="6">
    <source>
        <dbReference type="Pfam" id="PF25989"/>
    </source>
</evidence>
<accession>A0A091BH78</accession>
<name>A0A091BH78_9GAMM</name>
<evidence type="ECO:0000256" key="3">
    <source>
        <dbReference type="SAM" id="MobiDB-lite"/>
    </source>
</evidence>
<feature type="region of interest" description="Disordered" evidence="3">
    <location>
        <begin position="1"/>
        <end position="25"/>
    </location>
</feature>
<dbReference type="Pfam" id="PF25954">
    <property type="entry name" value="Beta-barrel_RND_2"/>
    <property type="match status" value="1"/>
</dbReference>
<dbReference type="InterPro" id="IPR058637">
    <property type="entry name" value="YknX-like_C"/>
</dbReference>
<feature type="coiled-coil region" evidence="2">
    <location>
        <begin position="114"/>
        <end position="191"/>
    </location>
</feature>
<dbReference type="PANTHER" id="PTHR30469:SF38">
    <property type="entry name" value="HLYD FAMILY SECRETION PROTEIN"/>
    <property type="match status" value="1"/>
</dbReference>
<sequence>MTASNPLIDELRIDRSARTPPPSGPRRWPLVAAVLAVVLVAGAWWLLRPQPVPVRTATAATVESAGGAPVASSVLDASGYVTARRIATVSAKITGKVDEVLIEEGQVVAEGEVLARLEATDADAERNLAAARLAAARSEVARAEAALALAERNLQRNGELAGRQLIAASLLDQSRAERDIAAAQLDAARRAVNVAGEGLAMAELGVDNTIVRAPFAGVVTVKAAQPGEIVSPVSGGGGFTRTGIGTIVDMASLEIQVDVNESFIGRVKPGQKVEAVLNAYPDWRIPAEVIAIVPTADRSKATVKVRIAFLERDARIVPDMGVRVSFLGEAPAAGSAPVAPGVTVPAEAVVTRDGRSAVFVVVDGRARLRNVDAGDGRDGQRRILSGLAANELVVLSPPADLEDGTQVAIQP</sequence>
<keyword evidence="4" id="KW-1133">Transmembrane helix</keyword>
<evidence type="ECO:0000256" key="2">
    <source>
        <dbReference type="SAM" id="Coils"/>
    </source>
</evidence>
<feature type="domain" description="YknX-like C-terminal permuted SH3-like" evidence="6">
    <location>
        <begin position="342"/>
        <end position="408"/>
    </location>
</feature>
<evidence type="ECO:0000256" key="4">
    <source>
        <dbReference type="SAM" id="Phobius"/>
    </source>
</evidence>
<keyword evidence="2" id="KW-0175">Coiled coil</keyword>
<evidence type="ECO:0000259" key="5">
    <source>
        <dbReference type="Pfam" id="PF25954"/>
    </source>
</evidence>
<keyword evidence="8" id="KW-1185">Reference proteome</keyword>
<evidence type="ECO:0000256" key="1">
    <source>
        <dbReference type="ARBA" id="ARBA00009477"/>
    </source>
</evidence>
<dbReference type="GO" id="GO:1990281">
    <property type="term" value="C:efflux pump complex"/>
    <property type="evidence" value="ECO:0007669"/>
    <property type="project" value="TreeGrafter"/>
</dbReference>
<feature type="domain" description="CusB-like beta-barrel" evidence="5">
    <location>
        <begin position="255"/>
        <end position="328"/>
    </location>
</feature>
<dbReference type="RefSeq" id="WP_026817060.1">
    <property type="nucleotide sequence ID" value="NZ_AUFF01000003.1"/>
</dbReference>
<dbReference type="Gene3D" id="2.40.30.170">
    <property type="match status" value="1"/>
</dbReference>
<organism evidence="7 8">
    <name type="scientific">Arenimonas composti TR7-09 = DSM 18010</name>
    <dbReference type="NCBI Taxonomy" id="1121013"/>
    <lineage>
        <taxon>Bacteria</taxon>
        <taxon>Pseudomonadati</taxon>
        <taxon>Pseudomonadota</taxon>
        <taxon>Gammaproteobacteria</taxon>
        <taxon>Lysobacterales</taxon>
        <taxon>Lysobacteraceae</taxon>
        <taxon>Arenimonas</taxon>
    </lineage>
</organism>
<dbReference type="PANTHER" id="PTHR30469">
    <property type="entry name" value="MULTIDRUG RESISTANCE PROTEIN MDTA"/>
    <property type="match status" value="1"/>
</dbReference>
<dbReference type="GO" id="GO:0015562">
    <property type="term" value="F:efflux transmembrane transporter activity"/>
    <property type="evidence" value="ECO:0007669"/>
    <property type="project" value="TreeGrafter"/>
</dbReference>
<protein>
    <submittedName>
        <fullName evidence="7">Uncharacterized protein</fullName>
    </submittedName>
</protein>
<dbReference type="InterPro" id="IPR058792">
    <property type="entry name" value="Beta-barrel_RND_2"/>
</dbReference>
<dbReference type="Proteomes" id="UP000029391">
    <property type="component" value="Unassembled WGS sequence"/>
</dbReference>
<dbReference type="Gene3D" id="2.40.50.100">
    <property type="match status" value="1"/>
</dbReference>
<evidence type="ECO:0000313" key="7">
    <source>
        <dbReference type="EMBL" id="KFN50144.1"/>
    </source>
</evidence>
<dbReference type="NCBIfam" id="TIGR01730">
    <property type="entry name" value="RND_mfp"/>
    <property type="match status" value="1"/>
</dbReference>
<dbReference type="OrthoDB" id="9789643at2"/>
<keyword evidence="4" id="KW-0812">Transmembrane</keyword>
<gene>
    <name evidence="7" type="ORF">P873_08195</name>
</gene>
<dbReference type="Pfam" id="PF25989">
    <property type="entry name" value="YknX_C"/>
    <property type="match status" value="1"/>
</dbReference>
<reference evidence="7 8" key="1">
    <citation type="submission" date="2013-09" db="EMBL/GenBank/DDBJ databases">
        <title>Genome sequencing of Arenimonas composti.</title>
        <authorList>
            <person name="Chen F."/>
            <person name="Wang G."/>
        </authorList>
    </citation>
    <scope>NUCLEOTIDE SEQUENCE [LARGE SCALE GENOMIC DNA]</scope>
    <source>
        <strain evidence="7 8">TR7-09</strain>
    </source>
</reference>